<dbReference type="OMA" id="HVRRKYH"/>
<dbReference type="AlphaFoldDB" id="G0W4J9"/>
<dbReference type="Gene3D" id="1.10.10.60">
    <property type="entry name" value="Homeodomain-like"/>
    <property type="match status" value="2"/>
</dbReference>
<dbReference type="STRING" id="1071378.G0W4J9"/>
<dbReference type="PROSITE" id="PS51294">
    <property type="entry name" value="HTH_MYB"/>
    <property type="match status" value="2"/>
</dbReference>
<dbReference type="GO" id="GO:0006363">
    <property type="term" value="P:termination of RNA polymerase I transcription"/>
    <property type="evidence" value="ECO:0007669"/>
    <property type="project" value="EnsemblFungi"/>
</dbReference>
<name>G0W4J9_NAUDC</name>
<evidence type="ECO:0000256" key="3">
    <source>
        <dbReference type="ARBA" id="ARBA00023125"/>
    </source>
</evidence>
<evidence type="ECO:0000256" key="2">
    <source>
        <dbReference type="ARBA" id="ARBA00022737"/>
    </source>
</evidence>
<evidence type="ECO:0000256" key="1">
    <source>
        <dbReference type="ARBA" id="ARBA00004123"/>
    </source>
</evidence>
<dbReference type="eggNOG" id="KOG0051">
    <property type="taxonomic scope" value="Eukaryota"/>
</dbReference>
<dbReference type="HOGENOM" id="CLU_016706_0_0_1"/>
<feature type="compositionally biased region" description="Basic residues" evidence="5">
    <location>
        <begin position="40"/>
        <end position="56"/>
    </location>
</feature>
<feature type="domain" description="Myb-like" evidence="6">
    <location>
        <begin position="405"/>
        <end position="503"/>
    </location>
</feature>
<dbReference type="CDD" id="cd00167">
    <property type="entry name" value="SANT"/>
    <property type="match status" value="1"/>
</dbReference>
<evidence type="ECO:0000259" key="7">
    <source>
        <dbReference type="PROSITE" id="PS51294"/>
    </source>
</evidence>
<feature type="domain" description="HTH myb-type" evidence="7">
    <location>
        <begin position="478"/>
        <end position="507"/>
    </location>
</feature>
<protein>
    <recommendedName>
        <fullName evidence="10">DNA-binding protein REB1</fullName>
    </recommendedName>
</protein>
<dbReference type="Pfam" id="PF13921">
    <property type="entry name" value="Myb_DNA-bind_6"/>
    <property type="match status" value="1"/>
</dbReference>
<evidence type="ECO:0000313" key="9">
    <source>
        <dbReference type="Proteomes" id="UP000000689"/>
    </source>
</evidence>
<dbReference type="GO" id="GO:0000183">
    <property type="term" value="P:rDNA heterochromatin formation"/>
    <property type="evidence" value="ECO:0007669"/>
    <property type="project" value="EnsemblFungi"/>
</dbReference>
<dbReference type="EMBL" id="HE580267">
    <property type="protein sequence ID" value="CCD22737.1"/>
    <property type="molecule type" value="Genomic_DNA"/>
</dbReference>
<dbReference type="PROSITE" id="PS50090">
    <property type="entry name" value="MYB_LIKE"/>
    <property type="match status" value="2"/>
</dbReference>
<proteinExistence type="predicted"/>
<gene>
    <name evidence="8" type="primary">NDAI0A05820</name>
    <name evidence="8" type="ordered locus">NDAI_0A05820</name>
</gene>
<feature type="compositionally biased region" description="Basic residues" evidence="5">
    <location>
        <begin position="137"/>
        <end position="152"/>
    </location>
</feature>
<evidence type="ECO:0000313" key="8">
    <source>
        <dbReference type="EMBL" id="CCD22737.1"/>
    </source>
</evidence>
<evidence type="ECO:0000259" key="6">
    <source>
        <dbReference type="PROSITE" id="PS50090"/>
    </source>
</evidence>
<dbReference type="PANTHER" id="PTHR46380">
    <property type="entry name" value="CYCLIN-D-BINDING MYB-LIKE TRANSCRIPTION FACTOR 1"/>
    <property type="match status" value="1"/>
</dbReference>
<accession>G0W4J9</accession>
<reference evidence="8 9" key="1">
    <citation type="journal article" date="2011" name="Proc. Natl. Acad. Sci. U.S.A.">
        <title>Evolutionary erosion of yeast sex chromosomes by mating-type switching accidents.</title>
        <authorList>
            <person name="Gordon J.L."/>
            <person name="Armisen D."/>
            <person name="Proux-Wera E."/>
            <person name="Oheigeartaigh S.S."/>
            <person name="Byrne K.P."/>
            <person name="Wolfe K.H."/>
        </authorList>
    </citation>
    <scope>NUCLEOTIDE SEQUENCE [LARGE SCALE GENOMIC DNA]</scope>
    <source>
        <strain evidence="9">ATCC 10597 / BCRC 20456 / CBS 421 / NBRC 0211 / NRRL Y-12639</strain>
    </source>
</reference>
<dbReference type="GeneID" id="11493907"/>
<comment type="subcellular location">
    <subcellularLocation>
        <location evidence="1">Nucleus</location>
    </subcellularLocation>
</comment>
<sequence length="591" mass="68227">MMSEQYSHADNYTVDDNHSVEEAVFRFVGEQPNPDEKRIKKEQRRKHKKHKHKNKSKREDDNAADVDNNIHIQENDEESLLLNLNDIDQHMEVKSDPQTHAIEAIAAAYDAEKKRKRHMKEIDTGNGAELNNEVERKRSKRSKRRSKDKKAKHNEIAVDPELESLGQLNQSAADIDAYINTESTEESKVTDRTGVETNEGKTEDKGYEFSTGVGSAIGKQENGPESIDASTEKESGVDHVEIPLTREEKRAIAAQERILREHDNKLIASAAAAASKNVPSNTSGGKVFDPNEEHALDEFIEQYRRIKGFTMRQTKERIWTPGRKKDDFWINICKVLPFRSRSSIYKHVRRRYHIFEQRGKWTPEEDQELARLCIQKEGLWSDIGKALGRMPEDCRDRWRNYIKCGSNRVANKWSKEEEELLKSVIAQIIQEAHNYRILREKAAEEGVADESLSEVSPEARGPKGKKIHGRPGFKDIINWTVVSERMGGTRSRIQCRYKWSKLARKQAMSKIVNMTQSDKLWLLERLRDLGFTADSQVDWDELSITKSGTKWSALELKLCYEKMRGVVKDFKHKKMNDIVLELLDILHNQVQ</sequence>
<dbReference type="InterPro" id="IPR051651">
    <property type="entry name" value="DMTF1_DNA-bind_reg"/>
</dbReference>
<dbReference type="SUPFAM" id="SSF46689">
    <property type="entry name" value="Homeodomain-like"/>
    <property type="match status" value="2"/>
</dbReference>
<dbReference type="KEGG" id="ndi:NDAI_0A05820"/>
<dbReference type="InterPro" id="IPR017930">
    <property type="entry name" value="Myb_dom"/>
</dbReference>
<dbReference type="SMART" id="SM00717">
    <property type="entry name" value="SANT"/>
    <property type="match status" value="4"/>
</dbReference>
<keyword evidence="2" id="KW-0677">Repeat</keyword>
<dbReference type="Proteomes" id="UP000000689">
    <property type="component" value="Chromosome 1"/>
</dbReference>
<dbReference type="GO" id="GO:0005730">
    <property type="term" value="C:nucleolus"/>
    <property type="evidence" value="ECO:0007669"/>
    <property type="project" value="EnsemblFungi"/>
</dbReference>
<keyword evidence="9" id="KW-1185">Reference proteome</keyword>
<evidence type="ECO:0000256" key="4">
    <source>
        <dbReference type="ARBA" id="ARBA00023242"/>
    </source>
</evidence>
<dbReference type="InterPro" id="IPR001005">
    <property type="entry name" value="SANT/Myb"/>
</dbReference>
<dbReference type="InterPro" id="IPR009057">
    <property type="entry name" value="Homeodomain-like_sf"/>
</dbReference>
<feature type="region of interest" description="Disordered" evidence="5">
    <location>
        <begin position="183"/>
        <end position="238"/>
    </location>
</feature>
<feature type="compositionally biased region" description="Basic and acidic residues" evidence="5">
    <location>
        <begin position="185"/>
        <end position="207"/>
    </location>
</feature>
<evidence type="ECO:0000256" key="5">
    <source>
        <dbReference type="SAM" id="MobiDB-lite"/>
    </source>
</evidence>
<feature type="domain" description="Myb-like" evidence="6">
    <location>
        <begin position="357"/>
        <end position="402"/>
    </location>
</feature>
<evidence type="ECO:0008006" key="10">
    <source>
        <dbReference type="Google" id="ProtNLM"/>
    </source>
</evidence>
<dbReference type="OrthoDB" id="39591at2759"/>
<dbReference type="RefSeq" id="XP_003667980.1">
    <property type="nucleotide sequence ID" value="XM_003667932.1"/>
</dbReference>
<feature type="domain" description="HTH myb-type" evidence="7">
    <location>
        <begin position="353"/>
        <end position="406"/>
    </location>
</feature>
<organism evidence="8 9">
    <name type="scientific">Naumovozyma dairenensis (strain ATCC 10597 / BCRC 20456 / CBS 421 / NBRC 0211 / NRRL Y-12639)</name>
    <name type="common">Saccharomyces dairenensis</name>
    <dbReference type="NCBI Taxonomy" id="1071378"/>
    <lineage>
        <taxon>Eukaryota</taxon>
        <taxon>Fungi</taxon>
        <taxon>Dikarya</taxon>
        <taxon>Ascomycota</taxon>
        <taxon>Saccharomycotina</taxon>
        <taxon>Saccharomycetes</taxon>
        <taxon>Saccharomycetales</taxon>
        <taxon>Saccharomycetaceae</taxon>
        <taxon>Naumovozyma</taxon>
    </lineage>
</organism>
<keyword evidence="4" id="KW-0539">Nucleus</keyword>
<dbReference type="GO" id="GO:0033553">
    <property type="term" value="C:rDNA heterochromatin"/>
    <property type="evidence" value="ECO:0007669"/>
    <property type="project" value="EnsemblFungi"/>
</dbReference>
<feature type="region of interest" description="Disordered" evidence="5">
    <location>
        <begin position="112"/>
        <end position="159"/>
    </location>
</feature>
<dbReference type="PANTHER" id="PTHR46380:SF2">
    <property type="entry name" value="CYCLIN-D-BINDING MYB-LIKE TRANSCRIPTION FACTOR 1"/>
    <property type="match status" value="1"/>
</dbReference>
<dbReference type="GO" id="GO:0000976">
    <property type="term" value="F:transcription cis-regulatory region binding"/>
    <property type="evidence" value="ECO:0007669"/>
    <property type="project" value="TreeGrafter"/>
</dbReference>
<keyword evidence="3" id="KW-0238">DNA-binding</keyword>
<feature type="region of interest" description="Disordered" evidence="5">
    <location>
        <begin position="27"/>
        <end position="68"/>
    </location>
</feature>
<dbReference type="FunFam" id="1.10.10.60:FF:000387">
    <property type="entry name" value="Replication termination factor 1"/>
    <property type="match status" value="1"/>
</dbReference>
<dbReference type="GO" id="GO:0003700">
    <property type="term" value="F:DNA-binding transcription factor activity"/>
    <property type="evidence" value="ECO:0007669"/>
    <property type="project" value="TreeGrafter"/>
</dbReference>